<proteinExistence type="predicted"/>
<name>A0A371GIC5_MUCPR</name>
<dbReference type="AlphaFoldDB" id="A0A371GIC5"/>
<comment type="caution">
    <text evidence="2">The sequence shown here is derived from an EMBL/GenBank/DDBJ whole genome shotgun (WGS) entry which is preliminary data.</text>
</comment>
<feature type="compositionally biased region" description="Basic and acidic residues" evidence="1">
    <location>
        <begin position="83"/>
        <end position="94"/>
    </location>
</feature>
<dbReference type="OrthoDB" id="1305902at2759"/>
<feature type="region of interest" description="Disordered" evidence="1">
    <location>
        <begin position="83"/>
        <end position="125"/>
    </location>
</feature>
<protein>
    <recommendedName>
        <fullName evidence="4">Retrotransposon gag domain-containing protein</fullName>
    </recommendedName>
</protein>
<gene>
    <name evidence="2" type="ORF">CR513_27828</name>
</gene>
<accession>A0A371GIC5</accession>
<organism evidence="2 3">
    <name type="scientific">Mucuna pruriens</name>
    <name type="common">Velvet bean</name>
    <name type="synonym">Dolichos pruriens</name>
    <dbReference type="NCBI Taxonomy" id="157652"/>
    <lineage>
        <taxon>Eukaryota</taxon>
        <taxon>Viridiplantae</taxon>
        <taxon>Streptophyta</taxon>
        <taxon>Embryophyta</taxon>
        <taxon>Tracheophyta</taxon>
        <taxon>Spermatophyta</taxon>
        <taxon>Magnoliopsida</taxon>
        <taxon>eudicotyledons</taxon>
        <taxon>Gunneridae</taxon>
        <taxon>Pentapetalae</taxon>
        <taxon>rosids</taxon>
        <taxon>fabids</taxon>
        <taxon>Fabales</taxon>
        <taxon>Fabaceae</taxon>
        <taxon>Papilionoideae</taxon>
        <taxon>50 kb inversion clade</taxon>
        <taxon>NPAAA clade</taxon>
        <taxon>indigoferoid/millettioid clade</taxon>
        <taxon>Phaseoleae</taxon>
        <taxon>Mucuna</taxon>
    </lineage>
</organism>
<keyword evidence="3" id="KW-1185">Reference proteome</keyword>
<feature type="compositionally biased region" description="Polar residues" evidence="1">
    <location>
        <begin position="111"/>
        <end position="125"/>
    </location>
</feature>
<evidence type="ECO:0000256" key="1">
    <source>
        <dbReference type="SAM" id="MobiDB-lite"/>
    </source>
</evidence>
<sequence>MRNFDFALLCWKLQVEKKSSKGDLCQISKATRLVETKINQTVLGSTQTFPVEAVDSHGKKRKAPLFTTEETSRQRKEKGVAFILKEETSQDQSRDTTIPSVKGDPKLRVNPSPSTPTTFFSQGQALGSRSSNSLHSFDPELDKTLNRIRKAKNIHVGHSSSSFNSISKADICEYKPEIANNPLYESELMENNNRTSKELATPNVLYQPWCIQYPQLEPPHSYVLKSEFIHLMPKFHDLAGEDSHKYLKEFHVACSMMRPQGIPEDYIKMKAFLFLLEGAVKD</sequence>
<evidence type="ECO:0000313" key="3">
    <source>
        <dbReference type="Proteomes" id="UP000257109"/>
    </source>
</evidence>
<dbReference type="EMBL" id="QJKJ01005431">
    <property type="protein sequence ID" value="RDX90328.1"/>
    <property type="molecule type" value="Genomic_DNA"/>
</dbReference>
<evidence type="ECO:0008006" key="4">
    <source>
        <dbReference type="Google" id="ProtNLM"/>
    </source>
</evidence>
<feature type="non-terminal residue" evidence="2">
    <location>
        <position position="1"/>
    </location>
</feature>
<evidence type="ECO:0000313" key="2">
    <source>
        <dbReference type="EMBL" id="RDX90328.1"/>
    </source>
</evidence>
<reference evidence="2" key="1">
    <citation type="submission" date="2018-05" db="EMBL/GenBank/DDBJ databases">
        <title>Draft genome of Mucuna pruriens seed.</title>
        <authorList>
            <person name="Nnadi N.E."/>
            <person name="Vos R."/>
            <person name="Hasami M.H."/>
            <person name="Devisetty U.K."/>
            <person name="Aguiy J.C."/>
        </authorList>
    </citation>
    <scope>NUCLEOTIDE SEQUENCE [LARGE SCALE GENOMIC DNA]</scope>
    <source>
        <strain evidence="2">JCA_2017</strain>
    </source>
</reference>
<dbReference type="Proteomes" id="UP000257109">
    <property type="component" value="Unassembled WGS sequence"/>
</dbReference>